<dbReference type="EMBL" id="JACDXX010000020">
    <property type="protein sequence ID" value="MCB5411819.1"/>
    <property type="molecule type" value="Genomic_DNA"/>
</dbReference>
<dbReference type="InterPro" id="IPR000119">
    <property type="entry name" value="Hist_DNA-bd"/>
</dbReference>
<evidence type="ECO:0000313" key="5">
    <source>
        <dbReference type="EMBL" id="MCB5411819.1"/>
    </source>
</evidence>
<reference evidence="5 6" key="1">
    <citation type="submission" date="2020-07" db="EMBL/GenBank/DDBJ databases">
        <title>Pseudogemmobacter sp. nov., isolated from poultry manure in Taiwan.</title>
        <authorList>
            <person name="Lin S.-Y."/>
            <person name="Tang Y.-S."/>
            <person name="Young C.-C."/>
        </authorList>
    </citation>
    <scope>NUCLEOTIDE SEQUENCE [LARGE SCALE GENOMIC DNA]</scope>
    <source>
        <strain evidence="5 6">CC-YST710</strain>
    </source>
</reference>
<proteinExistence type="inferred from homology"/>
<dbReference type="PANTHER" id="PTHR33175">
    <property type="entry name" value="DNA-BINDING PROTEIN HU"/>
    <property type="match status" value="1"/>
</dbReference>
<evidence type="ECO:0000256" key="1">
    <source>
        <dbReference type="ARBA" id="ARBA00010529"/>
    </source>
</evidence>
<name>A0ABS8CQY6_9RHOB</name>
<evidence type="ECO:0000256" key="2">
    <source>
        <dbReference type="ARBA" id="ARBA00023067"/>
    </source>
</evidence>
<dbReference type="InterPro" id="IPR010992">
    <property type="entry name" value="IHF-like_DNA-bd_dom_sf"/>
</dbReference>
<dbReference type="Gene3D" id="4.10.520.10">
    <property type="entry name" value="IHF-like DNA-binding proteins"/>
    <property type="match status" value="1"/>
</dbReference>
<dbReference type="Proteomes" id="UP001198571">
    <property type="component" value="Unassembled WGS sequence"/>
</dbReference>
<organism evidence="5 6">
    <name type="scientific">Pseudogemmobacter faecipullorum</name>
    <dbReference type="NCBI Taxonomy" id="2755041"/>
    <lineage>
        <taxon>Bacteria</taxon>
        <taxon>Pseudomonadati</taxon>
        <taxon>Pseudomonadota</taxon>
        <taxon>Alphaproteobacteria</taxon>
        <taxon>Rhodobacterales</taxon>
        <taxon>Paracoccaceae</taxon>
        <taxon>Pseudogemmobacter</taxon>
    </lineage>
</organism>
<keyword evidence="3 5" id="KW-0238">DNA-binding</keyword>
<evidence type="ECO:0000256" key="4">
    <source>
        <dbReference type="RuleBase" id="RU003939"/>
    </source>
</evidence>
<protein>
    <submittedName>
        <fullName evidence="5">HU family DNA-binding protein</fullName>
    </submittedName>
</protein>
<evidence type="ECO:0000313" key="6">
    <source>
        <dbReference type="Proteomes" id="UP001198571"/>
    </source>
</evidence>
<dbReference type="GO" id="GO:0003677">
    <property type="term" value="F:DNA binding"/>
    <property type="evidence" value="ECO:0007669"/>
    <property type="project" value="UniProtKB-KW"/>
</dbReference>
<comment type="similarity">
    <text evidence="1 4">Belongs to the bacterial histone-like protein family.</text>
</comment>
<comment type="caution">
    <text evidence="5">The sequence shown here is derived from an EMBL/GenBank/DDBJ whole genome shotgun (WGS) entry which is preliminary data.</text>
</comment>
<dbReference type="Pfam" id="PF00216">
    <property type="entry name" value="Bac_DNA_binding"/>
    <property type="match status" value="1"/>
</dbReference>
<gene>
    <name evidence="5" type="ORF">H0485_17635</name>
</gene>
<keyword evidence="2" id="KW-0226">DNA condensation</keyword>
<accession>A0ABS8CQY6</accession>
<dbReference type="SMART" id="SM00411">
    <property type="entry name" value="BHL"/>
    <property type="match status" value="1"/>
</dbReference>
<dbReference type="SUPFAM" id="SSF47729">
    <property type="entry name" value="IHF-like DNA-binding proteins"/>
    <property type="match status" value="1"/>
</dbReference>
<dbReference type="PANTHER" id="PTHR33175:SF3">
    <property type="entry name" value="DNA-BINDING PROTEIN HU-BETA"/>
    <property type="match status" value="1"/>
</dbReference>
<dbReference type="CDD" id="cd00591">
    <property type="entry name" value="HU_IHF"/>
    <property type="match status" value="1"/>
</dbReference>
<evidence type="ECO:0000256" key="3">
    <source>
        <dbReference type="ARBA" id="ARBA00023125"/>
    </source>
</evidence>
<keyword evidence="6" id="KW-1185">Reference proteome</keyword>
<dbReference type="RefSeq" id="WP_226937270.1">
    <property type="nucleotide sequence ID" value="NZ_JACDXX010000020.1"/>
</dbReference>
<sequence length="88" mass="9232">MSKLTKADIVKAIIDDVGINKAQTNAVLDRLASLAKSETDAGRPFTLPGVVKLTQKHRAARTARNPKTGEAVQVPAKTVVTAKALIAA</sequence>